<feature type="domain" description="Grh/CP2 DB" evidence="7">
    <location>
        <begin position="228"/>
        <end position="471"/>
    </location>
</feature>
<feature type="region of interest" description="Disordered" evidence="6">
    <location>
        <begin position="440"/>
        <end position="469"/>
    </location>
</feature>
<feature type="compositionally biased region" description="Polar residues" evidence="6">
    <location>
        <begin position="207"/>
        <end position="227"/>
    </location>
</feature>
<keyword evidence="4" id="KW-0804">Transcription</keyword>
<name>A0AAD6GH01_9EURO</name>
<keyword evidence="9" id="KW-1185">Reference proteome</keyword>
<feature type="region of interest" description="Disordered" evidence="6">
    <location>
        <begin position="520"/>
        <end position="597"/>
    </location>
</feature>
<keyword evidence="2" id="KW-0805">Transcription regulation</keyword>
<dbReference type="EMBL" id="JAQIZZ010000005">
    <property type="protein sequence ID" value="KAJ5541786.1"/>
    <property type="molecule type" value="Genomic_DNA"/>
</dbReference>
<evidence type="ECO:0000256" key="1">
    <source>
        <dbReference type="ARBA" id="ARBA00004123"/>
    </source>
</evidence>
<dbReference type="Pfam" id="PF04516">
    <property type="entry name" value="CP2"/>
    <property type="match status" value="1"/>
</dbReference>
<organism evidence="8 9">
    <name type="scientific">Penicillium frequentans</name>
    <dbReference type="NCBI Taxonomy" id="3151616"/>
    <lineage>
        <taxon>Eukaryota</taxon>
        <taxon>Fungi</taxon>
        <taxon>Dikarya</taxon>
        <taxon>Ascomycota</taxon>
        <taxon>Pezizomycotina</taxon>
        <taxon>Eurotiomycetes</taxon>
        <taxon>Eurotiomycetidae</taxon>
        <taxon>Eurotiales</taxon>
        <taxon>Aspergillaceae</taxon>
        <taxon>Penicillium</taxon>
    </lineage>
</organism>
<evidence type="ECO:0000256" key="6">
    <source>
        <dbReference type="SAM" id="MobiDB-lite"/>
    </source>
</evidence>
<feature type="compositionally biased region" description="Polar residues" evidence="6">
    <location>
        <begin position="520"/>
        <end position="547"/>
    </location>
</feature>
<gene>
    <name evidence="8" type="ORF">N7494_006862</name>
</gene>
<dbReference type="PROSITE" id="PS51968">
    <property type="entry name" value="GRH_CP2_DB"/>
    <property type="match status" value="1"/>
</dbReference>
<dbReference type="GO" id="GO:0005634">
    <property type="term" value="C:nucleus"/>
    <property type="evidence" value="ECO:0007669"/>
    <property type="project" value="UniProtKB-SubCell"/>
</dbReference>
<dbReference type="PANTHER" id="PTHR11037:SF20">
    <property type="entry name" value="PROTEIN GRAINYHEAD"/>
    <property type="match status" value="1"/>
</dbReference>
<evidence type="ECO:0000256" key="3">
    <source>
        <dbReference type="ARBA" id="ARBA00023125"/>
    </source>
</evidence>
<evidence type="ECO:0000313" key="9">
    <source>
        <dbReference type="Proteomes" id="UP001220324"/>
    </source>
</evidence>
<comment type="subcellular location">
    <subcellularLocation>
        <location evidence="1">Nucleus</location>
    </subcellularLocation>
</comment>
<evidence type="ECO:0000256" key="4">
    <source>
        <dbReference type="ARBA" id="ARBA00023163"/>
    </source>
</evidence>
<dbReference type="InterPro" id="IPR007604">
    <property type="entry name" value="CP2"/>
</dbReference>
<accession>A0AAD6GH01</accession>
<dbReference type="GO" id="GO:0001228">
    <property type="term" value="F:DNA-binding transcription activator activity, RNA polymerase II-specific"/>
    <property type="evidence" value="ECO:0007669"/>
    <property type="project" value="TreeGrafter"/>
</dbReference>
<comment type="caution">
    <text evidence="8">The sequence shown here is derived from an EMBL/GenBank/DDBJ whole genome shotgun (WGS) entry which is preliminary data.</text>
</comment>
<evidence type="ECO:0000256" key="5">
    <source>
        <dbReference type="ARBA" id="ARBA00023242"/>
    </source>
</evidence>
<dbReference type="AlphaFoldDB" id="A0AAD6GH01"/>
<keyword evidence="5" id="KW-0539">Nucleus</keyword>
<evidence type="ECO:0000259" key="7">
    <source>
        <dbReference type="PROSITE" id="PS51968"/>
    </source>
</evidence>
<dbReference type="PANTHER" id="PTHR11037">
    <property type="entry name" value="TRANSCRIPTION FACTOR CP2"/>
    <property type="match status" value="1"/>
</dbReference>
<feature type="region of interest" description="Disordered" evidence="6">
    <location>
        <begin position="207"/>
        <end position="228"/>
    </location>
</feature>
<keyword evidence="3" id="KW-0238">DNA-binding</keyword>
<proteinExistence type="predicted"/>
<dbReference type="GO" id="GO:0000978">
    <property type="term" value="F:RNA polymerase II cis-regulatory region sequence-specific DNA binding"/>
    <property type="evidence" value="ECO:0007669"/>
    <property type="project" value="TreeGrafter"/>
</dbReference>
<dbReference type="Proteomes" id="UP001220324">
    <property type="component" value="Unassembled WGS sequence"/>
</dbReference>
<dbReference type="InterPro" id="IPR040167">
    <property type="entry name" value="TF_CP2-like"/>
</dbReference>
<dbReference type="InterPro" id="IPR057520">
    <property type="entry name" value="GRHL1/CP2_C"/>
</dbReference>
<protein>
    <recommendedName>
        <fullName evidence="7">Grh/CP2 DB domain-containing protein</fullName>
    </recommendedName>
</protein>
<dbReference type="Pfam" id="PF25416">
    <property type="entry name" value="GRHL1_C"/>
    <property type="match status" value="1"/>
</dbReference>
<reference evidence="8 9" key="1">
    <citation type="journal article" date="2023" name="IMA Fungus">
        <title>Comparative genomic study of the Penicillium genus elucidates a diverse pangenome and 15 lateral gene transfer events.</title>
        <authorList>
            <person name="Petersen C."/>
            <person name="Sorensen T."/>
            <person name="Nielsen M.R."/>
            <person name="Sondergaard T.E."/>
            <person name="Sorensen J.L."/>
            <person name="Fitzpatrick D.A."/>
            <person name="Frisvad J.C."/>
            <person name="Nielsen K.L."/>
        </authorList>
    </citation>
    <scope>NUCLEOTIDE SEQUENCE [LARGE SCALE GENOMIC DNA]</scope>
    <source>
        <strain evidence="8 9">IBT 35679</strain>
    </source>
</reference>
<evidence type="ECO:0000313" key="8">
    <source>
        <dbReference type="EMBL" id="KAJ5541786.1"/>
    </source>
</evidence>
<sequence length="719" mass="79486">MLFIYSHASHSLPPYQTDLPGSNMFGNRPNAQKPKEGLINQFQATFADVVRPTVKQDPLAGPAINPDQNHVQITPSLRFTPFLDDHCLPTPKTPAYHNNIFDDLNKLYHGPAGDLHTPTVGSNLLTPKTLLEQFAVTPLPRNPAGIAYDSLDPLFFAREPQSIDWGNPSAAYPPSAFVHSDLADGFLDEPSEQFLSSNMGDQEPLASQLNMSQESETNVDSSPSEGQNDFRFQVTLNTPTAMIHDPNDTPVTYLNKGHLYTLSVSDSTPPLVNGLVHYRTSVRVSFEEPEHVANPAACWSLWTGARAHEGNQENGNKHAVEMVDLVQGNKDPSYPVHLERTSLDGFCVTWCANPSTGRSGCAIGIRFNFLSTDFSHSKGVKGAPLRLCAKTETALPGTAESSFCYVKLFRDHGAERKMFNDVSQLKRAIEKRKQDFIKAESGDSLGKRKRGSRSVYSNDQIPEKERKAELRSRMDAELASMQKVFYSNRPVTTLCLRGEHKDDPDLFPVFLEDQAHVTTKSQSHLQVVTPPSTLTGASSHTSQSSVDPQLPGSQCDAENVEWNGRSGPSGQYSSSVGSEDPSDSITTTHTSPAVPMISTEDDEVMDVDSKSNAPAKCLYLRFHQNGVQKDDYHTAVYLTEPTANELVDKIAQKQNFNRDRRVHLFHLKPNGMKIMIDDDVVERIPNGQDMTAEVSELEGSNDTDNNRDSMPTIDVRLSF</sequence>
<evidence type="ECO:0000256" key="2">
    <source>
        <dbReference type="ARBA" id="ARBA00023015"/>
    </source>
</evidence>